<proteinExistence type="predicted"/>
<evidence type="ECO:0000313" key="3">
    <source>
        <dbReference type="Proteomes" id="UP000277811"/>
    </source>
</evidence>
<gene>
    <name evidence="2" type="ORF">LUCI_1368</name>
</gene>
<keyword evidence="3" id="KW-1185">Reference proteome</keyword>
<sequence>MDISATGSIKEAVANAGQAAGGVKTPAALGINNLANISQFVNAASSLGLSGAGKISSFMNGAAGVGALSGGKLTAETAASYIGGAVQSGLVESNLAKPEQAMALVNTGKVLGITSANISDKIPAILEKAEKMGIKAVEPQNDENNGSGLPASAGPAIAVHKLRFVPFDFSDILDVRIRQEINEHAALTVKGVLRATEDYTVQHTGAGTAAALYSVDENGQTECLFQGIILTVEQKQTTDLKYIEVQVVSPSYNLDVKKNSRSFQRMTATYDDVIQAVVRGEAEVNNREGKKQTGKLIVQYKETDWEFMRRMASHFNTGLVPVVTSDKVQIYFGVPIGQQAKTITTASYRVKKEIGKFRTAQANDAVHSQPSLSEADFICYQVDSIDRFTIGDCIQFLQHTLYVNSIEAALEQGVLTYHYLLVSKNGLFQKDRFNPLLAGVSVMAQVKVVTKDQIKAYLVEIDPAWDSGADWYFPYSTVFSSPTGSGFYAMPEPGDTVRIYFPTHKEEDAVAASSVNRDESLQSQQRTAGGIGDNPPPRTDPDRKSFSNKYGKEVLFTPEGIYITGQAGKIFIYLTDADGITIVSEKDIQIKSQESILIHADKDVVFQGGESVKINCGPALIQSEKSGLITIKGEEVKTN</sequence>
<evidence type="ECO:0000313" key="2">
    <source>
        <dbReference type="EMBL" id="VBB06153.1"/>
    </source>
</evidence>
<feature type="region of interest" description="Disordered" evidence="1">
    <location>
        <begin position="511"/>
        <end position="547"/>
    </location>
</feature>
<organism evidence="2 3">
    <name type="scientific">Lucifera butyrica</name>
    <dbReference type="NCBI Taxonomy" id="1351585"/>
    <lineage>
        <taxon>Bacteria</taxon>
        <taxon>Bacillati</taxon>
        <taxon>Bacillota</taxon>
        <taxon>Negativicutes</taxon>
        <taxon>Veillonellales</taxon>
        <taxon>Veillonellaceae</taxon>
        <taxon>Lucifera</taxon>
    </lineage>
</organism>
<dbReference type="Proteomes" id="UP000277811">
    <property type="component" value="Unassembled WGS sequence"/>
</dbReference>
<dbReference type="Gene3D" id="2.30.110.50">
    <property type="match status" value="1"/>
</dbReference>
<dbReference type="Gene3D" id="3.55.50.10">
    <property type="entry name" value="Baseplate protein-like domains"/>
    <property type="match status" value="1"/>
</dbReference>
<accession>A0A498R7L5</accession>
<dbReference type="EMBL" id="UPPP01000061">
    <property type="protein sequence ID" value="VBB06153.1"/>
    <property type="molecule type" value="Genomic_DNA"/>
</dbReference>
<dbReference type="AlphaFoldDB" id="A0A498R7L5"/>
<protein>
    <submittedName>
        <fullName evidence="2">Phage late control gene d protein (Gpd)</fullName>
    </submittedName>
</protein>
<reference evidence="2 3" key="1">
    <citation type="submission" date="2018-06" db="EMBL/GenBank/DDBJ databases">
        <authorList>
            <person name="Strepis N."/>
        </authorList>
    </citation>
    <scope>NUCLEOTIDE SEQUENCE [LARGE SCALE GENOMIC DNA]</scope>
    <source>
        <strain evidence="2">LUCI</strain>
    </source>
</reference>
<evidence type="ECO:0000256" key="1">
    <source>
        <dbReference type="SAM" id="MobiDB-lite"/>
    </source>
</evidence>
<dbReference type="SUPFAM" id="SSF69279">
    <property type="entry name" value="Phage tail proteins"/>
    <property type="match status" value="1"/>
</dbReference>
<dbReference type="RefSeq" id="WP_122627105.1">
    <property type="nucleotide sequence ID" value="NZ_UPPP01000061.1"/>
</dbReference>
<dbReference type="OrthoDB" id="95423at2"/>
<name>A0A498R7L5_9FIRM</name>
<dbReference type="Pfam" id="PF05954">
    <property type="entry name" value="Phage_GPD"/>
    <property type="match status" value="1"/>
</dbReference>